<dbReference type="PROSITE" id="PS50088">
    <property type="entry name" value="ANK_REPEAT"/>
    <property type="match status" value="2"/>
</dbReference>
<dbReference type="InterPro" id="IPR056884">
    <property type="entry name" value="NPHP3-like_N"/>
</dbReference>
<evidence type="ECO:0000256" key="2">
    <source>
        <dbReference type="ARBA" id="ARBA00023043"/>
    </source>
</evidence>
<dbReference type="PANTHER" id="PTHR24198:SF165">
    <property type="entry name" value="ANKYRIN REPEAT-CONTAINING PROTEIN-RELATED"/>
    <property type="match status" value="1"/>
</dbReference>
<dbReference type="PANTHER" id="PTHR24198">
    <property type="entry name" value="ANKYRIN REPEAT AND PROTEIN KINASE DOMAIN-CONTAINING PROTEIN"/>
    <property type="match status" value="1"/>
</dbReference>
<feature type="repeat" description="ANK" evidence="3">
    <location>
        <begin position="571"/>
        <end position="603"/>
    </location>
</feature>
<keyword evidence="6" id="KW-1185">Reference proteome</keyword>
<evidence type="ECO:0000256" key="1">
    <source>
        <dbReference type="ARBA" id="ARBA00022737"/>
    </source>
</evidence>
<reference evidence="5 6" key="1">
    <citation type="submission" date="2024-01" db="EMBL/GenBank/DDBJ databases">
        <title>Complete genome of Cladobotryum mycophilum ATHUM6906.</title>
        <authorList>
            <person name="Christinaki A.C."/>
            <person name="Myridakis A.I."/>
            <person name="Kouvelis V.N."/>
        </authorList>
    </citation>
    <scope>NUCLEOTIDE SEQUENCE [LARGE SCALE GENOMIC DNA]</scope>
    <source>
        <strain evidence="5 6">ATHUM6906</strain>
    </source>
</reference>
<keyword evidence="2 3" id="KW-0040">ANK repeat</keyword>
<proteinExistence type="predicted"/>
<dbReference type="Pfam" id="PF24883">
    <property type="entry name" value="NPHP3_N"/>
    <property type="match status" value="1"/>
</dbReference>
<dbReference type="PROSITE" id="PS50297">
    <property type="entry name" value="ANK_REP_REGION"/>
    <property type="match status" value="1"/>
</dbReference>
<evidence type="ECO:0000256" key="3">
    <source>
        <dbReference type="PROSITE-ProRule" id="PRU00023"/>
    </source>
</evidence>
<dbReference type="SUPFAM" id="SSF52540">
    <property type="entry name" value="P-loop containing nucleoside triphosphate hydrolases"/>
    <property type="match status" value="1"/>
</dbReference>
<accession>A0ABR0SLP6</accession>
<feature type="domain" description="Nephrocystin 3-like N-terminal" evidence="4">
    <location>
        <begin position="56"/>
        <end position="157"/>
    </location>
</feature>
<evidence type="ECO:0000259" key="4">
    <source>
        <dbReference type="Pfam" id="PF24883"/>
    </source>
</evidence>
<name>A0ABR0SLP6_9HYPO</name>
<gene>
    <name evidence="5" type="ORF">PT974_06046</name>
</gene>
<evidence type="ECO:0000313" key="5">
    <source>
        <dbReference type="EMBL" id="KAK5992631.1"/>
    </source>
</evidence>
<dbReference type="InterPro" id="IPR002110">
    <property type="entry name" value="Ankyrin_rpt"/>
</dbReference>
<evidence type="ECO:0000313" key="6">
    <source>
        <dbReference type="Proteomes" id="UP001338125"/>
    </source>
</evidence>
<dbReference type="Proteomes" id="UP001338125">
    <property type="component" value="Unassembled WGS sequence"/>
</dbReference>
<dbReference type="InterPro" id="IPR027417">
    <property type="entry name" value="P-loop_NTPase"/>
</dbReference>
<dbReference type="EMBL" id="JAVFKD010000012">
    <property type="protein sequence ID" value="KAK5992631.1"/>
    <property type="molecule type" value="Genomic_DNA"/>
</dbReference>
<dbReference type="Gene3D" id="1.25.40.20">
    <property type="entry name" value="Ankyrin repeat-containing domain"/>
    <property type="match status" value="3"/>
</dbReference>
<keyword evidence="1" id="KW-0677">Repeat</keyword>
<dbReference type="InterPro" id="IPR036770">
    <property type="entry name" value="Ankyrin_rpt-contain_sf"/>
</dbReference>
<dbReference type="Pfam" id="PF00023">
    <property type="entry name" value="Ank"/>
    <property type="match status" value="2"/>
</dbReference>
<sequence length="1329" mass="148382">MPGNNYRINQHSNVGLVQAVNYGDNVFYDSTKADLTPKHVALETHKRLKAEWETSGTCDWLVQDSNFQQWETMEADYSFLWLHGGPGCGKSTLMSRVIESIYQNQFAARGPDAVCLLYFYVGFGNDQEKDKLYRNMLMTFWEQAYRLIEGLNTLVQKLKDGTSGCRLSVAISSRDYKGIDQLRAHKLVQIEVTVERNKRDIETYLEKNLESAFLQRRPELRKQVFNELNKKADGMFLWVSLQALNICNMELELQVSNALRSLVPPQKLQDLYRTYADGFESLEDPIRQQIVQRTAALLADSTGSMSKEVILVALSLDANGKIDQVLHQGLTEDPATIIRFSNHLVRFNENLGVFQFCHTTVFEFFRQYRPAMYNHRIAKLCLSHLCSPEFSQGPRSDATWYNPGSLGLILQKHPFLLFASSTWATSIKKSFGPEDKVSVEESHSAVLDLLKILFDNNKATEEGNLRLAFQVYFLNMGKTLPGGVCHEHIVSYFGLVRFFDTFRARKWFDLTRLDSDGLRPIHWAVRNEIDLEDAARTVEKLIEYGADINATDKEGRTPYTTHAKLDLTNKVKETALIAACRKHHEKVVLHLVEAGADVKIQSSFGTALQTISLIGCCDCANAILDCYGESRIIENDGPFGTSLHAAAFHGHSKLVKLLCSKRMNLRATHRTYGSPVTAAAAGFNPGLDSTPFLETIQELIEHGVNVNDRSGIVGPALRAAAYHGSPKVVRLLLDKGAKVRKAKGPMGTAYEAADDRGHQEIKEILLKSDVKAADYGGAPVPKWHDRQQIQRKVFRATVKASSMDTINSLVNQFEKFIEGEIKKGETPFLRELVKLAKDAFQDVIKLATKSRANTNTSTKRQDNGGRSRLRGFMSSFCCMGLAGKDGESISGVRLDSVTSHHLRRTTTTFVQDGLGEHLPQVLDRLTQAAVKILGDAIASQNKHVIRLIASTWVGVLNNLVSYPSLGEPMLEVVVQKRANELKEHLTNQDLSPEERFRKAETLALVGIELLVMAVGRGQKFRHLSFVISRLWIKAVTDVEDLGKEGEAPVRELIRIFVERFLQAVMIQDQVNAEVHEQAGIELLRAAALSPKTMLLDKFSEGWVPVLGLALERNMKYMAEEVISLRWEEYQRCFKDKEHDKALGLALAGMGVLRTAIKQRNGPAASALQPFIESGFRLARETHADRDASPGGVIQVQDLGAIFDAVVSLFATAEETQPNCLNTLASKIVDLAGVASGNCHQVFIGVINQRVEEAGRIVDSPERERQLIQISRTILIFLDIAMCAEERNPAVLSALKGVALGSLAGVLPNFTEMGELARYTKAIEYLYLED</sequence>
<dbReference type="SUPFAM" id="SSF48403">
    <property type="entry name" value="Ankyrin repeat"/>
    <property type="match status" value="1"/>
</dbReference>
<comment type="caution">
    <text evidence="5">The sequence shown here is derived from an EMBL/GenBank/DDBJ whole genome shotgun (WGS) entry which is preliminary data.</text>
</comment>
<feature type="repeat" description="ANK" evidence="3">
    <location>
        <begin position="516"/>
        <end position="553"/>
    </location>
</feature>
<protein>
    <submittedName>
        <fullName evidence="5">Ankyrin repeat domain-containing 50-like protein</fullName>
    </submittedName>
</protein>
<dbReference type="Pfam" id="PF13637">
    <property type="entry name" value="Ank_4"/>
    <property type="match status" value="1"/>
</dbReference>
<dbReference type="SMART" id="SM00248">
    <property type="entry name" value="ANK"/>
    <property type="match status" value="5"/>
</dbReference>
<organism evidence="5 6">
    <name type="scientific">Cladobotryum mycophilum</name>
    <dbReference type="NCBI Taxonomy" id="491253"/>
    <lineage>
        <taxon>Eukaryota</taxon>
        <taxon>Fungi</taxon>
        <taxon>Dikarya</taxon>
        <taxon>Ascomycota</taxon>
        <taxon>Pezizomycotina</taxon>
        <taxon>Sordariomycetes</taxon>
        <taxon>Hypocreomycetidae</taxon>
        <taxon>Hypocreales</taxon>
        <taxon>Hypocreaceae</taxon>
        <taxon>Cladobotryum</taxon>
    </lineage>
</organism>